<dbReference type="EMBL" id="CAJPIZ010015430">
    <property type="protein sequence ID" value="CAG2115270.1"/>
    <property type="molecule type" value="Genomic_DNA"/>
</dbReference>
<dbReference type="EMBL" id="OC870005">
    <property type="protein sequence ID" value="CAD7634840.1"/>
    <property type="molecule type" value="Genomic_DNA"/>
</dbReference>
<gene>
    <name evidence="1" type="ORF">OSB1V03_LOCUS15234</name>
</gene>
<keyword evidence="2" id="KW-1185">Reference proteome</keyword>
<organism evidence="1">
    <name type="scientific">Medioppia subpectinata</name>
    <dbReference type="NCBI Taxonomy" id="1979941"/>
    <lineage>
        <taxon>Eukaryota</taxon>
        <taxon>Metazoa</taxon>
        <taxon>Ecdysozoa</taxon>
        <taxon>Arthropoda</taxon>
        <taxon>Chelicerata</taxon>
        <taxon>Arachnida</taxon>
        <taxon>Acari</taxon>
        <taxon>Acariformes</taxon>
        <taxon>Sarcoptiformes</taxon>
        <taxon>Oribatida</taxon>
        <taxon>Brachypylina</taxon>
        <taxon>Oppioidea</taxon>
        <taxon>Oppiidae</taxon>
        <taxon>Medioppia</taxon>
    </lineage>
</organism>
<sequence>MAQQMKRKKTSKQWPQIYAKDSLDRFGDDLCELLLSYLTFEDRFRCECVSKQFRRKIFESVVDITFRDNCQHLCRIDCHFRSNPKKWIQEFGPLVTGISSFKASDKQSLTHCHRLSQLSVESLADVFDTTSGQLLAMNLKAFDVEYNAIENSVQLVSFFAGNQSLNTFAIYCNIRTEEWFHELTDQLSRLTQLRQLRLRLHLPNGENSLSESLRTIGLNCKQLKRLALNLKSNHKVFNGQTLDSLRCYRQLKQLNLTLYDTIAGKVLKPLKLCHRLTHLRLNLRTINAKLFANCAEHWPRLHYLLIFTSDTTRECLSHLSRLPALKKLVLQSRETTQLSDNDFNDLLSRSPKLKSLTINRSIKCYSL</sequence>
<evidence type="ECO:0000313" key="2">
    <source>
        <dbReference type="Proteomes" id="UP000759131"/>
    </source>
</evidence>
<accession>A0A7R9Q776</accession>
<proteinExistence type="predicted"/>
<dbReference type="Proteomes" id="UP000759131">
    <property type="component" value="Unassembled WGS sequence"/>
</dbReference>
<name>A0A7R9Q776_9ACAR</name>
<dbReference type="Gene3D" id="3.80.10.10">
    <property type="entry name" value="Ribonuclease Inhibitor"/>
    <property type="match status" value="1"/>
</dbReference>
<dbReference type="OrthoDB" id="6532759at2759"/>
<evidence type="ECO:0000313" key="1">
    <source>
        <dbReference type="EMBL" id="CAD7634840.1"/>
    </source>
</evidence>
<dbReference type="AlphaFoldDB" id="A0A7R9Q776"/>
<dbReference type="InterPro" id="IPR036047">
    <property type="entry name" value="F-box-like_dom_sf"/>
</dbReference>
<reference evidence="1" key="1">
    <citation type="submission" date="2020-11" db="EMBL/GenBank/DDBJ databases">
        <authorList>
            <person name="Tran Van P."/>
        </authorList>
    </citation>
    <scope>NUCLEOTIDE SEQUENCE</scope>
</reference>
<dbReference type="InterPro" id="IPR032675">
    <property type="entry name" value="LRR_dom_sf"/>
</dbReference>
<evidence type="ECO:0008006" key="3">
    <source>
        <dbReference type="Google" id="ProtNLM"/>
    </source>
</evidence>
<protein>
    <recommendedName>
        <fullName evidence="3">F-box domain-containing protein</fullName>
    </recommendedName>
</protein>
<dbReference type="SUPFAM" id="SSF52047">
    <property type="entry name" value="RNI-like"/>
    <property type="match status" value="1"/>
</dbReference>
<dbReference type="SUPFAM" id="SSF81383">
    <property type="entry name" value="F-box domain"/>
    <property type="match status" value="1"/>
</dbReference>